<keyword evidence="1" id="KW-0547">Nucleotide-binding</keyword>
<name>A0ABQ5B2H5_9ASTR</name>
<comment type="cofactor">
    <cofactor evidence="1">
        <name>Mg(2+)</name>
        <dbReference type="ChEBI" id="CHEBI:18420"/>
    </cofactor>
</comment>
<comment type="similarity">
    <text evidence="1">Belongs to the helicase family.</text>
</comment>
<keyword evidence="1" id="KW-0067">ATP-binding</keyword>
<evidence type="ECO:0000259" key="2">
    <source>
        <dbReference type="Pfam" id="PF05970"/>
    </source>
</evidence>
<dbReference type="Pfam" id="PF05970">
    <property type="entry name" value="PIF1"/>
    <property type="match status" value="1"/>
</dbReference>
<gene>
    <name evidence="3" type="ORF">Tco_0843155</name>
</gene>
<keyword evidence="1" id="KW-0227">DNA damage</keyword>
<reference evidence="3" key="2">
    <citation type="submission" date="2022-01" db="EMBL/GenBank/DDBJ databases">
        <authorList>
            <person name="Yamashiro T."/>
            <person name="Shiraishi A."/>
            <person name="Satake H."/>
            <person name="Nakayama K."/>
        </authorList>
    </citation>
    <scope>NUCLEOTIDE SEQUENCE</scope>
</reference>
<dbReference type="GO" id="GO:0004386">
    <property type="term" value="F:helicase activity"/>
    <property type="evidence" value="ECO:0007669"/>
    <property type="project" value="UniProtKB-KW"/>
</dbReference>
<comment type="catalytic activity">
    <reaction evidence="1">
        <text>ATP + H2O = ADP + phosphate + H(+)</text>
        <dbReference type="Rhea" id="RHEA:13065"/>
        <dbReference type="ChEBI" id="CHEBI:15377"/>
        <dbReference type="ChEBI" id="CHEBI:15378"/>
        <dbReference type="ChEBI" id="CHEBI:30616"/>
        <dbReference type="ChEBI" id="CHEBI:43474"/>
        <dbReference type="ChEBI" id="CHEBI:456216"/>
        <dbReference type="EC" id="5.6.2.3"/>
    </reaction>
</comment>
<evidence type="ECO:0000313" key="4">
    <source>
        <dbReference type="Proteomes" id="UP001151760"/>
    </source>
</evidence>
<feature type="domain" description="DNA helicase Pif1-like DEAD-box helicase" evidence="2">
    <location>
        <begin position="347"/>
        <end position="398"/>
    </location>
</feature>
<dbReference type="Gene3D" id="3.40.50.300">
    <property type="entry name" value="P-loop containing nucleotide triphosphate hydrolases"/>
    <property type="match status" value="1"/>
</dbReference>
<evidence type="ECO:0000313" key="3">
    <source>
        <dbReference type="EMBL" id="GJT08693.1"/>
    </source>
</evidence>
<dbReference type="PANTHER" id="PTHR10492">
    <property type="match status" value="1"/>
</dbReference>
<keyword evidence="1" id="KW-0378">Hydrolase</keyword>
<sequence>MTGIRGYELPMTDLLGGIVFEDGPRTRVLPRIAVEASGWQRQRKKSHDERVLQIPVASACEGVWAYLQGWQAFNRTWSRGDREGIACPEIKHYMAQYPELTPADRVDVVSYIHILLYTIEFQKRGLPHCHTLLWVDSKNEMQDTQQIDDCISAEIPDSVQDPSGYKLVIELMMHRPCGAASPSAACMQEGSCSMHFPKTYNNRTFFDSNGHTHYRRRDTGVYVLKGESKLDNCDVVPYNRALCLAFEVHINVEYCVYYDDMHRPHIDEIQNYVDGRFICPYEACWRIFDFPIHSQEPTVQILNVHLENMVASYALTKLRDLQNKLLMEEKIYKRDLLRKKAADAIPKLNHDQRKIFDLIISASTTNQQELLFVHDHGGTGKTFLWRTIISSLRSHGKIGQALRLYFCQQDAQPTPGLSFL</sequence>
<dbReference type="PANTHER" id="PTHR10492:SF96">
    <property type="entry name" value="ATP-DEPENDENT DNA HELICASE"/>
    <property type="match status" value="1"/>
</dbReference>
<dbReference type="InterPro" id="IPR027417">
    <property type="entry name" value="P-loop_NTPase"/>
</dbReference>
<dbReference type="EMBL" id="BQNB010012850">
    <property type="protein sequence ID" value="GJT08693.1"/>
    <property type="molecule type" value="Genomic_DNA"/>
</dbReference>
<reference evidence="3" key="1">
    <citation type="journal article" date="2022" name="Int. J. Mol. Sci.">
        <title>Draft Genome of Tanacetum Coccineum: Genomic Comparison of Closely Related Tanacetum-Family Plants.</title>
        <authorList>
            <person name="Yamashiro T."/>
            <person name="Shiraishi A."/>
            <person name="Nakayama K."/>
            <person name="Satake H."/>
        </authorList>
    </citation>
    <scope>NUCLEOTIDE SEQUENCE</scope>
</reference>
<keyword evidence="1" id="KW-0233">DNA recombination</keyword>
<keyword evidence="4" id="KW-1185">Reference proteome</keyword>
<organism evidence="3 4">
    <name type="scientific">Tanacetum coccineum</name>
    <dbReference type="NCBI Taxonomy" id="301880"/>
    <lineage>
        <taxon>Eukaryota</taxon>
        <taxon>Viridiplantae</taxon>
        <taxon>Streptophyta</taxon>
        <taxon>Embryophyta</taxon>
        <taxon>Tracheophyta</taxon>
        <taxon>Spermatophyta</taxon>
        <taxon>Magnoliopsida</taxon>
        <taxon>eudicotyledons</taxon>
        <taxon>Gunneridae</taxon>
        <taxon>Pentapetalae</taxon>
        <taxon>asterids</taxon>
        <taxon>campanulids</taxon>
        <taxon>Asterales</taxon>
        <taxon>Asteraceae</taxon>
        <taxon>Asteroideae</taxon>
        <taxon>Anthemideae</taxon>
        <taxon>Anthemidinae</taxon>
        <taxon>Tanacetum</taxon>
    </lineage>
</organism>
<proteinExistence type="inferred from homology"/>
<dbReference type="EC" id="5.6.2.3" evidence="1"/>
<dbReference type="Proteomes" id="UP001151760">
    <property type="component" value="Unassembled WGS sequence"/>
</dbReference>
<dbReference type="InterPro" id="IPR010285">
    <property type="entry name" value="DNA_helicase_pif1-like_DEAD"/>
</dbReference>
<protein>
    <recommendedName>
        <fullName evidence="1">ATP-dependent DNA helicase</fullName>
        <ecNumber evidence="1">5.6.2.3</ecNumber>
    </recommendedName>
</protein>
<comment type="caution">
    <text evidence="3">The sequence shown here is derived from an EMBL/GenBank/DDBJ whole genome shotgun (WGS) entry which is preliminary data.</text>
</comment>
<keyword evidence="1 3" id="KW-0347">Helicase</keyword>
<accession>A0ABQ5B2H5</accession>
<keyword evidence="1" id="KW-0234">DNA repair</keyword>
<evidence type="ECO:0000256" key="1">
    <source>
        <dbReference type="RuleBase" id="RU363044"/>
    </source>
</evidence>
<dbReference type="SUPFAM" id="SSF52540">
    <property type="entry name" value="P-loop containing nucleoside triphosphate hydrolases"/>
    <property type="match status" value="1"/>
</dbReference>